<name>A0AAN6YQW5_9PEZI</name>
<dbReference type="GO" id="GO:0004656">
    <property type="term" value="F:procollagen-proline 4-dioxygenase activity"/>
    <property type="evidence" value="ECO:0007669"/>
    <property type="project" value="TreeGrafter"/>
</dbReference>
<sequence>MPKRQITKRKAPKPEKNSKPPKQQKTSHQSQTQTTTPPLTDSDTPAGSEPKNLFSIISSEELEITIDTLTSLSAYPSLIKSKQCKDLRAAAYDFRSACTTGLNSAGEGTNLTARVSGALADGKWLEARILLAEMRLRGEAPKLGALCRWVRDLDMVSGLSGVKGVHGRGVRSEKEREGLKTLDLVLRVCGVIDKSAPVPKGDEVISLQEAWNMRGEGYVPEEVYKKVLDGSLIGEKKKKEVAEKYRVLDTTLGLDRKPPNHHPAVLYTSEENAVDLRGEGPERTRHEHPVVPNLSLVKGLLSEEECKEIIRAGEAIGFIPDAPIQDEGEEVSVLAHNFYWVVDQSFHDLLWDRVKEYVPAEMNGRIRRGLNRRFRVYRYVPGAEYRCHIDGAWPPSGISPEGKYQYDSSPRDKRQSSLFTFLIYLNDDFEGGETTYFLPSVKEGVMNAYPIKPVMGAVAIFPHGDARNAPLHEGTGVRKGAKYVIRTDVEYDVDPTL</sequence>
<accession>A0AAN6YQW5</accession>
<dbReference type="SMART" id="SM00702">
    <property type="entry name" value="P4Hc"/>
    <property type="match status" value="1"/>
</dbReference>
<proteinExistence type="predicted"/>
<evidence type="ECO:0000256" key="3">
    <source>
        <dbReference type="ARBA" id="ARBA00022964"/>
    </source>
</evidence>
<dbReference type="PANTHER" id="PTHR10869:SF247">
    <property type="entry name" value="FE2OG DIOXYGENASE DOMAIN-CONTAINING PROTEIN"/>
    <property type="match status" value="1"/>
</dbReference>
<evidence type="ECO:0000313" key="8">
    <source>
        <dbReference type="EMBL" id="KAK4220722.1"/>
    </source>
</evidence>
<keyword evidence="3" id="KW-0223">Dioxygenase</keyword>
<dbReference type="AlphaFoldDB" id="A0AAN6YQW5"/>
<feature type="domain" description="Fe2OG dioxygenase" evidence="7">
    <location>
        <begin position="369"/>
        <end position="491"/>
    </location>
</feature>
<dbReference type="PANTHER" id="PTHR10869">
    <property type="entry name" value="PROLYL 4-HYDROXYLASE ALPHA SUBUNIT"/>
    <property type="match status" value="1"/>
</dbReference>
<feature type="region of interest" description="Disordered" evidence="6">
    <location>
        <begin position="1"/>
        <end position="51"/>
    </location>
</feature>
<dbReference type="InterPro" id="IPR006620">
    <property type="entry name" value="Pro_4_hyd_alph"/>
</dbReference>
<dbReference type="FunFam" id="2.60.120.620:FF:000020">
    <property type="entry name" value="Unplaced genomic scaffold supercont2.4, whole genome shotgun sequence"/>
    <property type="match status" value="1"/>
</dbReference>
<organism evidence="8 9">
    <name type="scientific">Podospora fimiseda</name>
    <dbReference type="NCBI Taxonomy" id="252190"/>
    <lineage>
        <taxon>Eukaryota</taxon>
        <taxon>Fungi</taxon>
        <taxon>Dikarya</taxon>
        <taxon>Ascomycota</taxon>
        <taxon>Pezizomycotina</taxon>
        <taxon>Sordariomycetes</taxon>
        <taxon>Sordariomycetidae</taxon>
        <taxon>Sordariales</taxon>
        <taxon>Podosporaceae</taxon>
        <taxon>Podospora</taxon>
    </lineage>
</organism>
<evidence type="ECO:0000256" key="6">
    <source>
        <dbReference type="SAM" id="MobiDB-lite"/>
    </source>
</evidence>
<dbReference type="InterPro" id="IPR005123">
    <property type="entry name" value="Oxoglu/Fe-dep_dioxygenase_dom"/>
</dbReference>
<feature type="compositionally biased region" description="Basic residues" evidence="6">
    <location>
        <begin position="1"/>
        <end position="11"/>
    </location>
</feature>
<comment type="cofactor">
    <cofactor evidence="1">
        <name>L-ascorbate</name>
        <dbReference type="ChEBI" id="CHEBI:38290"/>
    </cofactor>
</comment>
<dbReference type="InterPro" id="IPR045054">
    <property type="entry name" value="P4HA-like"/>
</dbReference>
<dbReference type="Gene3D" id="2.60.120.620">
    <property type="entry name" value="q2cbj1_9rhob like domain"/>
    <property type="match status" value="1"/>
</dbReference>
<comment type="caution">
    <text evidence="8">The sequence shown here is derived from an EMBL/GenBank/DDBJ whole genome shotgun (WGS) entry which is preliminary data.</text>
</comment>
<dbReference type="Proteomes" id="UP001301958">
    <property type="component" value="Unassembled WGS sequence"/>
</dbReference>
<reference evidence="8" key="2">
    <citation type="submission" date="2023-05" db="EMBL/GenBank/DDBJ databases">
        <authorList>
            <consortium name="Lawrence Berkeley National Laboratory"/>
            <person name="Steindorff A."/>
            <person name="Hensen N."/>
            <person name="Bonometti L."/>
            <person name="Westerberg I."/>
            <person name="Brannstrom I.O."/>
            <person name="Guillou S."/>
            <person name="Cros-Aarteil S."/>
            <person name="Calhoun S."/>
            <person name="Haridas S."/>
            <person name="Kuo A."/>
            <person name="Mondo S."/>
            <person name="Pangilinan J."/>
            <person name="Riley R."/>
            <person name="Labutti K."/>
            <person name="Andreopoulos B."/>
            <person name="Lipzen A."/>
            <person name="Chen C."/>
            <person name="Yanf M."/>
            <person name="Daum C."/>
            <person name="Ng V."/>
            <person name="Clum A."/>
            <person name="Ohm R."/>
            <person name="Martin F."/>
            <person name="Silar P."/>
            <person name="Natvig D."/>
            <person name="Lalanne C."/>
            <person name="Gautier V."/>
            <person name="Ament-Velasquez S.L."/>
            <person name="Kruys A."/>
            <person name="Hutchinson M.I."/>
            <person name="Powell A.J."/>
            <person name="Barry K."/>
            <person name="Miller A.N."/>
            <person name="Grigoriev I.V."/>
            <person name="Debuchy R."/>
            <person name="Gladieux P."/>
            <person name="Thoren M.H."/>
            <person name="Johannesson H."/>
        </authorList>
    </citation>
    <scope>NUCLEOTIDE SEQUENCE</scope>
    <source>
        <strain evidence="8">CBS 990.96</strain>
    </source>
</reference>
<evidence type="ECO:0000256" key="4">
    <source>
        <dbReference type="ARBA" id="ARBA00023002"/>
    </source>
</evidence>
<evidence type="ECO:0000313" key="9">
    <source>
        <dbReference type="Proteomes" id="UP001301958"/>
    </source>
</evidence>
<evidence type="ECO:0000256" key="1">
    <source>
        <dbReference type="ARBA" id="ARBA00001961"/>
    </source>
</evidence>
<protein>
    <recommendedName>
        <fullName evidence="7">Fe2OG dioxygenase domain-containing protein</fullName>
    </recommendedName>
</protein>
<dbReference type="EMBL" id="MU865655">
    <property type="protein sequence ID" value="KAK4220722.1"/>
    <property type="molecule type" value="Genomic_DNA"/>
</dbReference>
<dbReference type="GO" id="GO:0005783">
    <property type="term" value="C:endoplasmic reticulum"/>
    <property type="evidence" value="ECO:0007669"/>
    <property type="project" value="TreeGrafter"/>
</dbReference>
<keyword evidence="9" id="KW-1185">Reference proteome</keyword>
<keyword evidence="4" id="KW-0560">Oxidoreductase</keyword>
<dbReference type="Pfam" id="PF13640">
    <property type="entry name" value="2OG-FeII_Oxy_3"/>
    <property type="match status" value="1"/>
</dbReference>
<evidence type="ECO:0000256" key="5">
    <source>
        <dbReference type="ARBA" id="ARBA00023004"/>
    </source>
</evidence>
<dbReference type="GO" id="GO:0005506">
    <property type="term" value="F:iron ion binding"/>
    <property type="evidence" value="ECO:0007669"/>
    <property type="project" value="InterPro"/>
</dbReference>
<dbReference type="GO" id="GO:0031418">
    <property type="term" value="F:L-ascorbic acid binding"/>
    <property type="evidence" value="ECO:0007669"/>
    <property type="project" value="InterPro"/>
</dbReference>
<reference evidence="8" key="1">
    <citation type="journal article" date="2023" name="Mol. Phylogenet. Evol.">
        <title>Genome-scale phylogeny and comparative genomics of the fungal order Sordariales.</title>
        <authorList>
            <person name="Hensen N."/>
            <person name="Bonometti L."/>
            <person name="Westerberg I."/>
            <person name="Brannstrom I.O."/>
            <person name="Guillou S."/>
            <person name="Cros-Aarteil S."/>
            <person name="Calhoun S."/>
            <person name="Haridas S."/>
            <person name="Kuo A."/>
            <person name="Mondo S."/>
            <person name="Pangilinan J."/>
            <person name="Riley R."/>
            <person name="LaButti K."/>
            <person name="Andreopoulos B."/>
            <person name="Lipzen A."/>
            <person name="Chen C."/>
            <person name="Yan M."/>
            <person name="Daum C."/>
            <person name="Ng V."/>
            <person name="Clum A."/>
            <person name="Steindorff A."/>
            <person name="Ohm R.A."/>
            <person name="Martin F."/>
            <person name="Silar P."/>
            <person name="Natvig D.O."/>
            <person name="Lalanne C."/>
            <person name="Gautier V."/>
            <person name="Ament-Velasquez S.L."/>
            <person name="Kruys A."/>
            <person name="Hutchinson M.I."/>
            <person name="Powell A.J."/>
            <person name="Barry K."/>
            <person name="Miller A.N."/>
            <person name="Grigoriev I.V."/>
            <person name="Debuchy R."/>
            <person name="Gladieux P."/>
            <person name="Hiltunen Thoren M."/>
            <person name="Johannesson H."/>
        </authorList>
    </citation>
    <scope>NUCLEOTIDE SEQUENCE</scope>
    <source>
        <strain evidence="8">CBS 990.96</strain>
    </source>
</reference>
<feature type="compositionally biased region" description="Low complexity" evidence="6">
    <location>
        <begin position="20"/>
        <end position="45"/>
    </location>
</feature>
<keyword evidence="2" id="KW-0479">Metal-binding</keyword>
<evidence type="ECO:0000256" key="2">
    <source>
        <dbReference type="ARBA" id="ARBA00022723"/>
    </source>
</evidence>
<evidence type="ECO:0000259" key="7">
    <source>
        <dbReference type="PROSITE" id="PS51471"/>
    </source>
</evidence>
<keyword evidence="5" id="KW-0408">Iron</keyword>
<gene>
    <name evidence="8" type="ORF">QBC38DRAFT_493594</name>
</gene>
<dbReference type="PROSITE" id="PS51471">
    <property type="entry name" value="FE2OG_OXY"/>
    <property type="match status" value="1"/>
</dbReference>
<dbReference type="InterPro" id="IPR044862">
    <property type="entry name" value="Pro_4_hyd_alph_FE2OG_OXY"/>
</dbReference>